<dbReference type="EMBL" id="FOEF01000007">
    <property type="protein sequence ID" value="SEP37804.1"/>
    <property type="molecule type" value="Genomic_DNA"/>
</dbReference>
<dbReference type="Gene3D" id="3.20.20.60">
    <property type="entry name" value="Phosphoenolpyruvate-binding domains"/>
    <property type="match status" value="1"/>
</dbReference>
<proteinExistence type="inferred from homology"/>
<dbReference type="GO" id="GO:0005737">
    <property type="term" value="C:cytoplasm"/>
    <property type="evidence" value="ECO:0007669"/>
    <property type="project" value="TreeGrafter"/>
</dbReference>
<dbReference type="InterPro" id="IPR040442">
    <property type="entry name" value="Pyrv_kinase-like_dom_sf"/>
</dbReference>
<dbReference type="GO" id="GO:0046872">
    <property type="term" value="F:metal ion binding"/>
    <property type="evidence" value="ECO:0007669"/>
    <property type="project" value="UniProtKB-KW"/>
</dbReference>
<comment type="similarity">
    <text evidence="1">Belongs to the HpcH/HpaI aldolase family.</text>
</comment>
<dbReference type="Proteomes" id="UP000198582">
    <property type="component" value="Unassembled WGS sequence"/>
</dbReference>
<accession>A0A1H8XCS2</accession>
<dbReference type="InterPro" id="IPR050251">
    <property type="entry name" value="HpcH-HpaI_aldolase"/>
</dbReference>
<evidence type="ECO:0000313" key="6">
    <source>
        <dbReference type="Proteomes" id="UP000198582"/>
    </source>
</evidence>
<sequence length="274" mass="28867">MGETMGNPFLDRLRAGELTLMLGIRGSRTTEIVHIARSTGHHAIMVDLEHSTMPTDVAAMLCAAADGFGLTPFVRVPEREYGMIGRLLDGGAHGIIAPRIETVDEARQVARACRFAPRGQRSQTAMAPQLGMRPTPAATLNPAVDDAIVVQILLETPAGIANADAIAEVDGVDMLVFGANDFTAELGVPGQYGDPRVRDAVASAAEACRRHGKLLMVGGIADPQLYDALVPLGVCPLVLTGADTALLYQAANAAAAQATARDRKSPHRTTDNQD</sequence>
<organism evidence="5 6">
    <name type="scientific">Amycolatopsis saalfeldensis</name>
    <dbReference type="NCBI Taxonomy" id="394193"/>
    <lineage>
        <taxon>Bacteria</taxon>
        <taxon>Bacillati</taxon>
        <taxon>Actinomycetota</taxon>
        <taxon>Actinomycetes</taxon>
        <taxon>Pseudonocardiales</taxon>
        <taxon>Pseudonocardiaceae</taxon>
        <taxon>Amycolatopsis</taxon>
    </lineage>
</organism>
<dbReference type="InterPro" id="IPR015813">
    <property type="entry name" value="Pyrv/PenolPyrv_kinase-like_dom"/>
</dbReference>
<dbReference type="AlphaFoldDB" id="A0A1H8XCS2"/>
<dbReference type="OrthoDB" id="3353438at2"/>
<keyword evidence="3" id="KW-0456">Lyase</keyword>
<dbReference type="STRING" id="394193.SAMN04489732_10767"/>
<dbReference type="InterPro" id="IPR005000">
    <property type="entry name" value="Aldolase/citrate-lyase_domain"/>
</dbReference>
<keyword evidence="2" id="KW-0479">Metal-binding</keyword>
<keyword evidence="6" id="KW-1185">Reference proteome</keyword>
<dbReference type="PANTHER" id="PTHR30502:SF0">
    <property type="entry name" value="PHOSPHOENOLPYRUVATE CARBOXYLASE FAMILY PROTEIN"/>
    <property type="match status" value="1"/>
</dbReference>
<evidence type="ECO:0000256" key="1">
    <source>
        <dbReference type="ARBA" id="ARBA00005568"/>
    </source>
</evidence>
<dbReference type="PANTHER" id="PTHR30502">
    <property type="entry name" value="2-KETO-3-DEOXY-L-RHAMNONATE ALDOLASE"/>
    <property type="match status" value="1"/>
</dbReference>
<dbReference type="GO" id="GO:0016832">
    <property type="term" value="F:aldehyde-lyase activity"/>
    <property type="evidence" value="ECO:0007669"/>
    <property type="project" value="TreeGrafter"/>
</dbReference>
<reference evidence="6" key="1">
    <citation type="submission" date="2016-10" db="EMBL/GenBank/DDBJ databases">
        <authorList>
            <person name="Varghese N."/>
            <person name="Submissions S."/>
        </authorList>
    </citation>
    <scope>NUCLEOTIDE SEQUENCE [LARGE SCALE GENOMIC DNA]</scope>
    <source>
        <strain evidence="6">DSM 44993</strain>
    </source>
</reference>
<protein>
    <submittedName>
        <fullName evidence="5">2-keto-3-deoxy-L-rhamnonate aldolase RhmA</fullName>
    </submittedName>
</protein>
<dbReference type="Pfam" id="PF03328">
    <property type="entry name" value="HpcH_HpaI"/>
    <property type="match status" value="1"/>
</dbReference>
<dbReference type="SUPFAM" id="SSF51621">
    <property type="entry name" value="Phosphoenolpyruvate/pyruvate domain"/>
    <property type="match status" value="1"/>
</dbReference>
<evidence type="ECO:0000256" key="3">
    <source>
        <dbReference type="ARBA" id="ARBA00023239"/>
    </source>
</evidence>
<evidence type="ECO:0000313" key="5">
    <source>
        <dbReference type="EMBL" id="SEP37804.1"/>
    </source>
</evidence>
<gene>
    <name evidence="5" type="ORF">SAMN04489732_10767</name>
</gene>
<evidence type="ECO:0000256" key="2">
    <source>
        <dbReference type="ARBA" id="ARBA00022723"/>
    </source>
</evidence>
<evidence type="ECO:0000259" key="4">
    <source>
        <dbReference type="Pfam" id="PF03328"/>
    </source>
</evidence>
<feature type="domain" description="HpcH/HpaI aldolase/citrate lyase" evidence="4">
    <location>
        <begin position="29"/>
        <end position="212"/>
    </location>
</feature>
<name>A0A1H8XCS2_9PSEU</name>